<dbReference type="InterPro" id="IPR005311">
    <property type="entry name" value="PBP_dimer"/>
</dbReference>
<dbReference type="InterPro" id="IPR050515">
    <property type="entry name" value="Beta-lactam/transpept"/>
</dbReference>
<name>A0A0G0ZHJ4_9BACT</name>
<dbReference type="InterPro" id="IPR012338">
    <property type="entry name" value="Beta-lactam/transpept-like"/>
</dbReference>
<evidence type="ECO:0000256" key="2">
    <source>
        <dbReference type="ARBA" id="ARBA00023136"/>
    </source>
</evidence>
<sequence length="337" mass="37809">MYRRKRSLTPSDNRMFVIKFCLALFAFAIISRLFVLQVWSREYYSTLAENKHVLKKELLPERGRIFFQNDRKTGEMAPLALNKDTFIVVADPKIIINPSQAAYILAKKLELDELSVASKLKNSNSRYEIIKKQVDAAAVEELKLEKMTGIFFERQPARFYPEKEMASQVVGFSGLSDDGKPVGHYGLEGYFNDLLSGKTGYMLGERDATGGWLPLAGREIEEAINGADLVLTIDKTIEYIACQKLSEGVAEYKAKGGTVIILNPKTGAILAMCDAPGFDPNSYQKTKNIRAFNNSAIFTPYEPGSVFKAITMAGDNDRCFKRINQYRRVFCSSCFGS</sequence>
<dbReference type="GO" id="GO:0016740">
    <property type="term" value="F:transferase activity"/>
    <property type="evidence" value="ECO:0007669"/>
    <property type="project" value="UniProtKB-KW"/>
</dbReference>
<dbReference type="InterPro" id="IPR001460">
    <property type="entry name" value="PCN-bd_Tpept"/>
</dbReference>
<comment type="subcellular location">
    <subcellularLocation>
        <location evidence="1">Membrane</location>
    </subcellularLocation>
</comment>
<dbReference type="Gene3D" id="3.90.1310.10">
    <property type="entry name" value="Penicillin-binding protein 2a (Domain 2)"/>
    <property type="match status" value="1"/>
</dbReference>
<dbReference type="SUPFAM" id="SSF56601">
    <property type="entry name" value="beta-lactamase/transpeptidase-like"/>
    <property type="match status" value="1"/>
</dbReference>
<proteinExistence type="predicted"/>
<dbReference type="AlphaFoldDB" id="A0A0G0ZHJ4"/>
<dbReference type="Proteomes" id="UP000034299">
    <property type="component" value="Unassembled WGS sequence"/>
</dbReference>
<dbReference type="GO" id="GO:0008658">
    <property type="term" value="F:penicillin binding"/>
    <property type="evidence" value="ECO:0007669"/>
    <property type="project" value="InterPro"/>
</dbReference>
<dbReference type="Pfam" id="PF03717">
    <property type="entry name" value="PBP_dimer"/>
    <property type="match status" value="1"/>
</dbReference>
<feature type="domain" description="Penicillin-binding protein transpeptidase" evidence="3">
    <location>
        <begin position="257"/>
        <end position="313"/>
    </location>
</feature>
<protein>
    <submittedName>
        <fullName evidence="5">Peptidoglycan glycosyltransferase</fullName>
    </submittedName>
</protein>
<gene>
    <name evidence="5" type="ORF">UU69_C0034G0008</name>
</gene>
<dbReference type="PANTHER" id="PTHR30627">
    <property type="entry name" value="PEPTIDOGLYCAN D,D-TRANSPEPTIDASE"/>
    <property type="match status" value="1"/>
</dbReference>
<organism evidence="5 6">
    <name type="scientific">Candidatus Magasanikbacteria bacterium GW2011_GWA2_41_55</name>
    <dbReference type="NCBI Taxonomy" id="1619038"/>
    <lineage>
        <taxon>Bacteria</taxon>
        <taxon>Candidatus Magasanikiibacteriota</taxon>
    </lineage>
</organism>
<comment type="caution">
    <text evidence="5">The sequence shown here is derived from an EMBL/GenBank/DDBJ whole genome shotgun (WGS) entry which is preliminary data.</text>
</comment>
<dbReference type="Gene3D" id="3.40.710.10">
    <property type="entry name" value="DD-peptidase/beta-lactamase superfamily"/>
    <property type="match status" value="1"/>
</dbReference>
<dbReference type="InterPro" id="IPR036138">
    <property type="entry name" value="PBP_dimer_sf"/>
</dbReference>
<dbReference type="EMBL" id="LCBP01000034">
    <property type="protein sequence ID" value="KKS12508.1"/>
    <property type="molecule type" value="Genomic_DNA"/>
</dbReference>
<keyword evidence="5" id="KW-0808">Transferase</keyword>
<dbReference type="SUPFAM" id="SSF56519">
    <property type="entry name" value="Penicillin binding protein dimerisation domain"/>
    <property type="match status" value="1"/>
</dbReference>
<accession>A0A0G0ZHJ4</accession>
<reference evidence="5 6" key="1">
    <citation type="journal article" date="2015" name="Nature">
        <title>rRNA introns, odd ribosomes, and small enigmatic genomes across a large radiation of phyla.</title>
        <authorList>
            <person name="Brown C.T."/>
            <person name="Hug L.A."/>
            <person name="Thomas B.C."/>
            <person name="Sharon I."/>
            <person name="Castelle C.J."/>
            <person name="Singh A."/>
            <person name="Wilkins M.J."/>
            <person name="Williams K.H."/>
            <person name="Banfield J.F."/>
        </authorList>
    </citation>
    <scope>NUCLEOTIDE SEQUENCE [LARGE SCALE GENOMIC DNA]</scope>
</reference>
<evidence type="ECO:0000256" key="1">
    <source>
        <dbReference type="ARBA" id="ARBA00004370"/>
    </source>
</evidence>
<feature type="domain" description="Penicillin-binding protein dimerisation" evidence="4">
    <location>
        <begin position="60"/>
        <end position="210"/>
    </location>
</feature>
<evidence type="ECO:0000313" key="6">
    <source>
        <dbReference type="Proteomes" id="UP000034299"/>
    </source>
</evidence>
<keyword evidence="2" id="KW-0472">Membrane</keyword>
<evidence type="ECO:0000313" key="5">
    <source>
        <dbReference type="EMBL" id="KKS12508.1"/>
    </source>
</evidence>
<evidence type="ECO:0000259" key="3">
    <source>
        <dbReference type="Pfam" id="PF00905"/>
    </source>
</evidence>
<dbReference type="Pfam" id="PF00905">
    <property type="entry name" value="Transpeptidase"/>
    <property type="match status" value="1"/>
</dbReference>
<evidence type="ECO:0000259" key="4">
    <source>
        <dbReference type="Pfam" id="PF03717"/>
    </source>
</evidence>
<dbReference type="GO" id="GO:0005886">
    <property type="term" value="C:plasma membrane"/>
    <property type="evidence" value="ECO:0007669"/>
    <property type="project" value="TreeGrafter"/>
</dbReference>
<dbReference type="GO" id="GO:0071555">
    <property type="term" value="P:cell wall organization"/>
    <property type="evidence" value="ECO:0007669"/>
    <property type="project" value="TreeGrafter"/>
</dbReference>